<name>A0A2C5XYP3_9HYPO</name>
<dbReference type="InterPro" id="IPR042099">
    <property type="entry name" value="ANL_N_sf"/>
</dbReference>
<dbReference type="GO" id="GO:0030729">
    <property type="term" value="F:acetoacetate-CoA ligase activity"/>
    <property type="evidence" value="ECO:0007669"/>
    <property type="project" value="TreeGrafter"/>
</dbReference>
<dbReference type="SUPFAM" id="SSF56801">
    <property type="entry name" value="Acetyl-CoA synthetase-like"/>
    <property type="match status" value="1"/>
</dbReference>
<dbReference type="OrthoDB" id="10253869at2759"/>
<sequence length="334" mass="36649">MMSASDELWRHPDPRSTPMWQFLLFVNDRHGLDLADYPSLYTWSITDVGLFWDDVWNFVGIVASQRSQQALPQDAPMYPRPDFFASARLNFAENLLYPPLSPPLDDQSAAIISVDELTYEQPRTTSWAQLREAVRRCANSLRATGIGPGDVVAGYVSNHAEAIVASLATAAIGAVWTGISPDNGVSAVLDRLVQIGPKLLFADNGTVYNGKQWSSTAKTGDIVATLAKHGLKTVVIISNIDAHVDLTLLKSHGVEAQDYVSFLKFASPEPLRFEQVPPSHPLYVLFSSGTTGLPKAIVHTSHIRALLFDLFHIFPSLDCCLNSKSLILAPRPLI</sequence>
<dbReference type="AlphaFoldDB" id="A0A2C5XYP3"/>
<organism evidence="2 3">
    <name type="scientific">Ophiocordyceps australis</name>
    <dbReference type="NCBI Taxonomy" id="1399860"/>
    <lineage>
        <taxon>Eukaryota</taxon>
        <taxon>Fungi</taxon>
        <taxon>Dikarya</taxon>
        <taxon>Ascomycota</taxon>
        <taxon>Pezizomycotina</taxon>
        <taxon>Sordariomycetes</taxon>
        <taxon>Hypocreomycetidae</taxon>
        <taxon>Hypocreales</taxon>
        <taxon>Ophiocordycipitaceae</taxon>
        <taxon>Ophiocordyceps</taxon>
    </lineage>
</organism>
<dbReference type="Pfam" id="PF00501">
    <property type="entry name" value="AMP-binding"/>
    <property type="match status" value="1"/>
</dbReference>
<evidence type="ECO:0000259" key="1">
    <source>
        <dbReference type="Pfam" id="PF00501"/>
    </source>
</evidence>
<accession>A0A2C5XYP3</accession>
<keyword evidence="3" id="KW-1185">Reference proteome</keyword>
<dbReference type="PANTHER" id="PTHR42921:SF1">
    <property type="entry name" value="ACETOACETYL-COA SYNTHETASE"/>
    <property type="match status" value="1"/>
</dbReference>
<gene>
    <name evidence="2" type="ORF">CDD81_1909</name>
</gene>
<dbReference type="EMBL" id="NJET01000156">
    <property type="protein sequence ID" value="PHH60250.1"/>
    <property type="molecule type" value="Genomic_DNA"/>
</dbReference>
<protein>
    <recommendedName>
        <fullName evidence="1">AMP-dependent synthetase/ligase domain-containing protein</fullName>
    </recommendedName>
</protein>
<dbReference type="InterPro" id="IPR020845">
    <property type="entry name" value="AMP-binding_CS"/>
</dbReference>
<dbReference type="PANTHER" id="PTHR42921">
    <property type="entry name" value="ACETOACETYL-COA SYNTHETASE"/>
    <property type="match status" value="1"/>
</dbReference>
<dbReference type="InterPro" id="IPR000873">
    <property type="entry name" value="AMP-dep_synth/lig_dom"/>
</dbReference>
<dbReference type="STRING" id="1399860.A0A2C5XYP3"/>
<reference evidence="2 3" key="1">
    <citation type="submission" date="2017-06" db="EMBL/GenBank/DDBJ databases">
        <title>Ant-infecting Ophiocordyceps genomes reveal a high diversity of potential behavioral manipulation genes and a possible major role for enterotoxins.</title>
        <authorList>
            <person name="De Bekker C."/>
            <person name="Evans H.C."/>
            <person name="Brachmann A."/>
            <person name="Hughes D.P."/>
        </authorList>
    </citation>
    <scope>NUCLEOTIDE SEQUENCE [LARGE SCALE GENOMIC DNA]</scope>
    <source>
        <strain evidence="2 3">Map64</strain>
    </source>
</reference>
<dbReference type="PROSITE" id="PS00455">
    <property type="entry name" value="AMP_BINDING"/>
    <property type="match status" value="1"/>
</dbReference>
<dbReference type="Gene3D" id="3.40.50.12780">
    <property type="entry name" value="N-terminal domain of ligase-like"/>
    <property type="match status" value="1"/>
</dbReference>
<feature type="domain" description="AMP-dependent synthetase/ligase" evidence="1">
    <location>
        <begin position="120"/>
        <end position="310"/>
    </location>
</feature>
<comment type="caution">
    <text evidence="2">The sequence shown here is derived from an EMBL/GenBank/DDBJ whole genome shotgun (WGS) entry which is preliminary data.</text>
</comment>
<proteinExistence type="predicted"/>
<dbReference type="Proteomes" id="UP000226192">
    <property type="component" value="Unassembled WGS sequence"/>
</dbReference>
<evidence type="ECO:0000313" key="2">
    <source>
        <dbReference type="EMBL" id="PHH60250.1"/>
    </source>
</evidence>
<evidence type="ECO:0000313" key="3">
    <source>
        <dbReference type="Proteomes" id="UP000226192"/>
    </source>
</evidence>